<organism evidence="2 3">
    <name type="scientific">Sarocladium strictum</name>
    <name type="common">Black bundle disease fungus</name>
    <name type="synonym">Acremonium strictum</name>
    <dbReference type="NCBI Taxonomy" id="5046"/>
    <lineage>
        <taxon>Eukaryota</taxon>
        <taxon>Fungi</taxon>
        <taxon>Dikarya</taxon>
        <taxon>Ascomycota</taxon>
        <taxon>Pezizomycotina</taxon>
        <taxon>Sordariomycetes</taxon>
        <taxon>Hypocreomycetidae</taxon>
        <taxon>Hypocreales</taxon>
        <taxon>Sarocladiaceae</taxon>
        <taxon>Sarocladium</taxon>
    </lineage>
</organism>
<reference evidence="2" key="1">
    <citation type="submission" date="2022-10" db="EMBL/GenBank/DDBJ databases">
        <title>Determination and structural analysis of whole genome sequence of Sarocladium strictum F4-1.</title>
        <authorList>
            <person name="Hu L."/>
            <person name="Jiang Y."/>
        </authorList>
    </citation>
    <scope>NUCLEOTIDE SEQUENCE</scope>
    <source>
        <strain evidence="2">F4-1</strain>
    </source>
</reference>
<protein>
    <submittedName>
        <fullName evidence="2">Uncharacterized protein</fullName>
    </submittedName>
</protein>
<name>A0AA39LAJ9_SARSR</name>
<feature type="region of interest" description="Disordered" evidence="1">
    <location>
        <begin position="1"/>
        <end position="159"/>
    </location>
</feature>
<gene>
    <name evidence="2" type="ORF">NLU13_3593</name>
</gene>
<dbReference type="AlphaFoldDB" id="A0AA39LAJ9"/>
<keyword evidence="3" id="KW-1185">Reference proteome</keyword>
<proteinExistence type="predicted"/>
<dbReference type="EMBL" id="JAPDFR010000002">
    <property type="protein sequence ID" value="KAK0390020.1"/>
    <property type="molecule type" value="Genomic_DNA"/>
</dbReference>
<comment type="caution">
    <text evidence="2">The sequence shown here is derived from an EMBL/GenBank/DDBJ whole genome shotgun (WGS) entry which is preliminary data.</text>
</comment>
<dbReference type="Proteomes" id="UP001175261">
    <property type="component" value="Unassembled WGS sequence"/>
</dbReference>
<feature type="compositionally biased region" description="Basic and acidic residues" evidence="1">
    <location>
        <begin position="114"/>
        <end position="133"/>
    </location>
</feature>
<evidence type="ECO:0000313" key="2">
    <source>
        <dbReference type="EMBL" id="KAK0390020.1"/>
    </source>
</evidence>
<sequence>MSFQWSSSPVLTMSPQPSHQSPFGVVGFPHQQSASQTPFGTASTPSSFTAPQQSAPTMSRKRSRDEASANLEPDAPSPRPRNPEEGWVYGPGMTLIKPNQGYAPDAGTQSGTWVEEKRESEEATRRKLEEARRPIIRSHKSQRIDRSCSRSPLSFGPRKVPLTSDSVPIDTSNKLPAIDNFAIHLGIGWKRISEEQHLQAAARGWARFIENHYPITNVHVRLESHALQSYLVESNEGFFLFAENLRQGRLVSHNIVGAMQNLQSNPPTFDGAETLYPQELPKMMESMSHQSAPAMDAEMTMG</sequence>
<evidence type="ECO:0000256" key="1">
    <source>
        <dbReference type="SAM" id="MobiDB-lite"/>
    </source>
</evidence>
<feature type="compositionally biased region" description="Polar residues" evidence="1">
    <location>
        <begin position="1"/>
        <end position="21"/>
    </location>
</feature>
<accession>A0AA39LAJ9</accession>
<feature type="compositionally biased region" description="Polar residues" evidence="1">
    <location>
        <begin position="30"/>
        <end position="57"/>
    </location>
</feature>
<evidence type="ECO:0000313" key="3">
    <source>
        <dbReference type="Proteomes" id="UP001175261"/>
    </source>
</evidence>